<evidence type="ECO:0000313" key="3">
    <source>
        <dbReference type="Proteomes" id="UP000540568"/>
    </source>
</evidence>
<feature type="region of interest" description="Disordered" evidence="1">
    <location>
        <begin position="1"/>
        <end position="27"/>
    </location>
</feature>
<sequence length="74" mass="8402">MPADDEPREARHIRRWGDPPEGTPESRLDDLLRSEIRGWRELAAELLKAAPAIARLRHRTELRSAGSGRPSPRV</sequence>
<dbReference type="RefSeq" id="WP_182619638.1">
    <property type="nucleotide sequence ID" value="NZ_JACGWV010000002.1"/>
</dbReference>
<protein>
    <submittedName>
        <fullName evidence="2">Uncharacterized protein</fullName>
    </submittedName>
</protein>
<dbReference type="EMBL" id="JACGWV010000002">
    <property type="protein sequence ID" value="MBA8810551.1"/>
    <property type="molecule type" value="Genomic_DNA"/>
</dbReference>
<reference evidence="2 3" key="1">
    <citation type="submission" date="2020-07" db="EMBL/GenBank/DDBJ databases">
        <title>Sequencing the genomes of 1000 actinobacteria strains.</title>
        <authorList>
            <person name="Klenk H.-P."/>
        </authorList>
    </citation>
    <scope>NUCLEOTIDE SEQUENCE [LARGE SCALE GENOMIC DNA]</scope>
    <source>
        <strain evidence="2 3">DSM 44121</strain>
    </source>
</reference>
<keyword evidence="3" id="KW-1185">Reference proteome</keyword>
<comment type="caution">
    <text evidence="2">The sequence shown here is derived from an EMBL/GenBank/DDBJ whole genome shotgun (WGS) entry which is preliminary data.</text>
</comment>
<proteinExistence type="predicted"/>
<name>A0A7W3PG93_9MICO</name>
<gene>
    <name evidence="2" type="ORF">FHX71_004527</name>
</gene>
<accession>A0A7W3PG93</accession>
<evidence type="ECO:0000256" key="1">
    <source>
        <dbReference type="SAM" id="MobiDB-lite"/>
    </source>
</evidence>
<dbReference type="Proteomes" id="UP000540568">
    <property type="component" value="Unassembled WGS sequence"/>
</dbReference>
<dbReference type="AlphaFoldDB" id="A0A7W3PG93"/>
<organism evidence="2 3">
    <name type="scientific">Promicromonospora sukumoe</name>
    <dbReference type="NCBI Taxonomy" id="88382"/>
    <lineage>
        <taxon>Bacteria</taxon>
        <taxon>Bacillati</taxon>
        <taxon>Actinomycetota</taxon>
        <taxon>Actinomycetes</taxon>
        <taxon>Micrococcales</taxon>
        <taxon>Promicromonosporaceae</taxon>
        <taxon>Promicromonospora</taxon>
    </lineage>
</organism>
<evidence type="ECO:0000313" key="2">
    <source>
        <dbReference type="EMBL" id="MBA8810551.1"/>
    </source>
</evidence>